<reference evidence="3 4" key="1">
    <citation type="submission" date="2024-07" db="EMBL/GenBank/DDBJ databases">
        <authorList>
            <person name="Lee S."/>
            <person name="Kang M."/>
        </authorList>
    </citation>
    <scope>NUCLEOTIDE SEQUENCE [LARGE SCALE GENOMIC DNA]</scope>
    <source>
        <strain evidence="3 4">DS6</strain>
    </source>
</reference>
<evidence type="ECO:0000313" key="4">
    <source>
        <dbReference type="Proteomes" id="UP001556631"/>
    </source>
</evidence>
<evidence type="ECO:0000256" key="1">
    <source>
        <dbReference type="SAM" id="MobiDB-lite"/>
    </source>
</evidence>
<keyword evidence="2" id="KW-0732">Signal</keyword>
<sequence>MRLHRPVYVLGALALLLATAACGADATSGDDWPATSTLVDTSALSWADGSVIHLPGGDETDIHERVVSYVLAGDGAYARVGDPNAAALPVVHVTAGGTEATGIKADSLAASPDGRFLVTTDPTAGGDGLADENPITIVDLETGTQVLHSGKHMGDPARDDNYDDVDPGVLLVDDTDAYIDTVDGLRRFVLATGDSRPLTQAERFAPGAPWNNIGQEPRTRWNADHTWAFETPRAAGWHGRFRDAGHRRVTPRTGASRWHFRLWLDDHTALGYAIKGPGDPHRNRLVDGDTAALMTCTVPDGACSVVPGSAKPSKVVRPYSDDPYDDIRPLPENQLP</sequence>
<proteinExistence type="predicted"/>
<name>A0ABV3T3A4_9ACTN</name>
<dbReference type="Proteomes" id="UP001556631">
    <property type="component" value="Unassembled WGS sequence"/>
</dbReference>
<gene>
    <name evidence="3" type="ORF">AB3X52_18895</name>
</gene>
<dbReference type="PROSITE" id="PS51257">
    <property type="entry name" value="PROKAR_LIPOPROTEIN"/>
    <property type="match status" value="1"/>
</dbReference>
<organism evidence="3 4">
    <name type="scientific">Nocardioides eburneus</name>
    <dbReference type="NCBI Taxonomy" id="3231482"/>
    <lineage>
        <taxon>Bacteria</taxon>
        <taxon>Bacillati</taxon>
        <taxon>Actinomycetota</taxon>
        <taxon>Actinomycetes</taxon>
        <taxon>Propionibacteriales</taxon>
        <taxon>Nocardioidaceae</taxon>
        <taxon>Nocardioides</taxon>
    </lineage>
</organism>
<dbReference type="EMBL" id="JBFPJR010000056">
    <property type="protein sequence ID" value="MEX0429691.1"/>
    <property type="molecule type" value="Genomic_DNA"/>
</dbReference>
<evidence type="ECO:0000313" key="3">
    <source>
        <dbReference type="EMBL" id="MEX0429691.1"/>
    </source>
</evidence>
<accession>A0ABV3T3A4</accession>
<evidence type="ECO:0000256" key="2">
    <source>
        <dbReference type="SAM" id="SignalP"/>
    </source>
</evidence>
<feature type="region of interest" description="Disordered" evidence="1">
    <location>
        <begin position="309"/>
        <end position="336"/>
    </location>
</feature>
<comment type="caution">
    <text evidence="3">The sequence shown here is derived from an EMBL/GenBank/DDBJ whole genome shotgun (WGS) entry which is preliminary data.</text>
</comment>
<dbReference type="RefSeq" id="WP_367995658.1">
    <property type="nucleotide sequence ID" value="NZ_JBFPJR010000056.1"/>
</dbReference>
<feature type="chain" id="PRO_5045574065" evidence="2">
    <location>
        <begin position="24"/>
        <end position="336"/>
    </location>
</feature>
<protein>
    <submittedName>
        <fullName evidence="3">Uncharacterized protein</fullName>
    </submittedName>
</protein>
<keyword evidence="4" id="KW-1185">Reference proteome</keyword>
<feature type="signal peptide" evidence="2">
    <location>
        <begin position="1"/>
        <end position="23"/>
    </location>
</feature>